<proteinExistence type="predicted"/>
<sequence>MNVLTILRSVEELLYEVMSWLLFYPRTLVMTLRHPLRTMRYSDSEQRDKPDKQYLETLSPPLFLVLSILLAHGIELAAGFGVERHASEVSRLITASDQNLLIFRALMFSLHPLVFAWAWLKLSGHKVDRDTLRPPFFAQCYLSGATSILVSLGSMGVRDTALWTTVAGVVVVLAATGWYIGIQRLWLMGVPGMTQGKAWAWAAGLFVATTGLVVLGNALVE</sequence>
<dbReference type="Proteomes" id="UP001501352">
    <property type="component" value="Unassembled WGS sequence"/>
</dbReference>
<feature type="transmembrane region" description="Helical" evidence="1">
    <location>
        <begin position="161"/>
        <end position="180"/>
    </location>
</feature>
<organism evidence="2 3">
    <name type="scientific">Brevundimonas kwangchunensis</name>
    <dbReference type="NCBI Taxonomy" id="322163"/>
    <lineage>
        <taxon>Bacteria</taxon>
        <taxon>Pseudomonadati</taxon>
        <taxon>Pseudomonadota</taxon>
        <taxon>Alphaproteobacteria</taxon>
        <taxon>Caulobacterales</taxon>
        <taxon>Caulobacteraceae</taxon>
        <taxon>Brevundimonas</taxon>
    </lineage>
</organism>
<keyword evidence="1" id="KW-1133">Transmembrane helix</keyword>
<dbReference type="EMBL" id="BAAAGA010000004">
    <property type="protein sequence ID" value="GAA0622056.1"/>
    <property type="molecule type" value="Genomic_DNA"/>
</dbReference>
<evidence type="ECO:0008006" key="4">
    <source>
        <dbReference type="Google" id="ProtNLM"/>
    </source>
</evidence>
<feature type="transmembrane region" description="Helical" evidence="1">
    <location>
        <begin position="101"/>
        <end position="120"/>
    </location>
</feature>
<reference evidence="3" key="1">
    <citation type="journal article" date="2019" name="Int. J. Syst. Evol. Microbiol.">
        <title>The Global Catalogue of Microorganisms (GCM) 10K type strain sequencing project: providing services to taxonomists for standard genome sequencing and annotation.</title>
        <authorList>
            <consortium name="The Broad Institute Genomics Platform"/>
            <consortium name="The Broad Institute Genome Sequencing Center for Infectious Disease"/>
            <person name="Wu L."/>
            <person name="Ma J."/>
        </authorList>
    </citation>
    <scope>NUCLEOTIDE SEQUENCE [LARGE SCALE GENOMIC DNA]</scope>
    <source>
        <strain evidence="3">JCM 12928</strain>
    </source>
</reference>
<feature type="transmembrane region" description="Helical" evidence="1">
    <location>
        <begin position="62"/>
        <end position="80"/>
    </location>
</feature>
<evidence type="ECO:0000313" key="2">
    <source>
        <dbReference type="EMBL" id="GAA0622056.1"/>
    </source>
</evidence>
<keyword evidence="1" id="KW-0812">Transmembrane</keyword>
<keyword evidence="1" id="KW-0472">Membrane</keyword>
<keyword evidence="3" id="KW-1185">Reference proteome</keyword>
<gene>
    <name evidence="2" type="ORF">GCM10009422_17470</name>
</gene>
<accession>A0ABP3S080</accession>
<name>A0ABP3S080_9CAUL</name>
<feature type="transmembrane region" description="Helical" evidence="1">
    <location>
        <begin position="200"/>
        <end position="220"/>
    </location>
</feature>
<evidence type="ECO:0000313" key="3">
    <source>
        <dbReference type="Proteomes" id="UP001501352"/>
    </source>
</evidence>
<comment type="caution">
    <text evidence="2">The sequence shown here is derived from an EMBL/GenBank/DDBJ whole genome shotgun (WGS) entry which is preliminary data.</text>
</comment>
<evidence type="ECO:0000256" key="1">
    <source>
        <dbReference type="SAM" id="Phobius"/>
    </source>
</evidence>
<feature type="transmembrane region" description="Helical" evidence="1">
    <location>
        <begin position="136"/>
        <end position="154"/>
    </location>
</feature>
<protein>
    <recommendedName>
        <fullName evidence="4">Permease</fullName>
    </recommendedName>
</protein>
<dbReference type="RefSeq" id="WP_343792792.1">
    <property type="nucleotide sequence ID" value="NZ_BAAAGA010000004.1"/>
</dbReference>